<keyword evidence="4" id="KW-0012">Acyltransferase</keyword>
<dbReference type="Proteomes" id="UP000652354">
    <property type="component" value="Unassembled WGS sequence"/>
</dbReference>
<protein>
    <recommendedName>
        <fullName evidence="7">Acetyltransferase</fullName>
    </recommendedName>
</protein>
<dbReference type="InterPro" id="IPR001451">
    <property type="entry name" value="Hexapep"/>
</dbReference>
<evidence type="ECO:0000256" key="4">
    <source>
        <dbReference type="ARBA" id="ARBA00023315"/>
    </source>
</evidence>
<dbReference type="GO" id="GO:0005829">
    <property type="term" value="C:cytosol"/>
    <property type="evidence" value="ECO:0007669"/>
    <property type="project" value="TreeGrafter"/>
</dbReference>
<dbReference type="InterPro" id="IPR011004">
    <property type="entry name" value="Trimer_LpxA-like_sf"/>
</dbReference>
<dbReference type="InterPro" id="IPR018357">
    <property type="entry name" value="Hexapep_transf_CS"/>
</dbReference>
<dbReference type="FunFam" id="2.160.10.10:FF:000025">
    <property type="entry name" value="Hexapeptide-repeat containing-acetyltransferase"/>
    <property type="match status" value="1"/>
</dbReference>
<sequence>MRLELEQVVRRVRDHTDGEDDLRRLVDGEWVQYRLSRSLLDHTSHAHTLCERISRALDEDAAEATRLLRELVPGLGDGVDVRPPFSIDYGLTLTVGDRTFINADLLIIGGGPVVIGEDCLIGPRCGIYTPNHAEDPVRRREGFERAAPVVIEDNVWLGGSVTITPGVTIGRDSIVGAGSVVTRDVPPGVVAAGNPCRVLRDLVTQA</sequence>
<dbReference type="SUPFAM" id="SSF51161">
    <property type="entry name" value="Trimeric LpxA-like enzymes"/>
    <property type="match status" value="1"/>
</dbReference>
<evidence type="ECO:0000256" key="2">
    <source>
        <dbReference type="ARBA" id="ARBA00022679"/>
    </source>
</evidence>
<dbReference type="Pfam" id="PF14602">
    <property type="entry name" value="Hexapep_2"/>
    <property type="match status" value="1"/>
</dbReference>
<dbReference type="Gene3D" id="2.160.10.10">
    <property type="entry name" value="Hexapeptide repeat proteins"/>
    <property type="match status" value="1"/>
</dbReference>
<evidence type="ECO:0008006" key="7">
    <source>
        <dbReference type="Google" id="ProtNLM"/>
    </source>
</evidence>
<reference evidence="5" key="1">
    <citation type="submission" date="2021-01" db="EMBL/GenBank/DDBJ databases">
        <title>Whole genome shotgun sequence of Demequina activiva NBRC 110675.</title>
        <authorList>
            <person name="Komaki H."/>
            <person name="Tamura T."/>
        </authorList>
    </citation>
    <scope>NUCLEOTIDE SEQUENCE</scope>
    <source>
        <strain evidence="5">NBRC 110675</strain>
    </source>
</reference>
<proteinExistence type="inferred from homology"/>
<evidence type="ECO:0000256" key="3">
    <source>
        <dbReference type="ARBA" id="ARBA00022737"/>
    </source>
</evidence>
<keyword evidence="2" id="KW-0808">Transferase</keyword>
<dbReference type="PANTHER" id="PTHR23416">
    <property type="entry name" value="SIALIC ACID SYNTHASE-RELATED"/>
    <property type="match status" value="1"/>
</dbReference>
<comment type="similarity">
    <text evidence="1">Belongs to the transferase hexapeptide repeat family.</text>
</comment>
<dbReference type="EMBL" id="BONR01000002">
    <property type="protein sequence ID" value="GIG54228.1"/>
    <property type="molecule type" value="Genomic_DNA"/>
</dbReference>
<dbReference type="PROSITE" id="PS00101">
    <property type="entry name" value="HEXAPEP_TRANSFERASES"/>
    <property type="match status" value="1"/>
</dbReference>
<gene>
    <name evidence="5" type="ORF">Dac01nite_09800</name>
</gene>
<dbReference type="PANTHER" id="PTHR23416:SF23">
    <property type="entry name" value="ACETYLTRANSFERASE C18B11.09C-RELATED"/>
    <property type="match status" value="1"/>
</dbReference>
<dbReference type="CDD" id="cd03357">
    <property type="entry name" value="LbH_MAT_GAT"/>
    <property type="match status" value="1"/>
</dbReference>
<name>A0A919Q4N7_9MICO</name>
<keyword evidence="6" id="KW-1185">Reference proteome</keyword>
<evidence type="ECO:0000313" key="5">
    <source>
        <dbReference type="EMBL" id="GIG54228.1"/>
    </source>
</evidence>
<dbReference type="RefSeq" id="WP_203653801.1">
    <property type="nucleotide sequence ID" value="NZ_BONR01000002.1"/>
</dbReference>
<dbReference type="AlphaFoldDB" id="A0A919Q4N7"/>
<evidence type="ECO:0000313" key="6">
    <source>
        <dbReference type="Proteomes" id="UP000652354"/>
    </source>
</evidence>
<dbReference type="Pfam" id="PF00132">
    <property type="entry name" value="Hexapep"/>
    <property type="match status" value="1"/>
</dbReference>
<dbReference type="GO" id="GO:0008374">
    <property type="term" value="F:O-acyltransferase activity"/>
    <property type="evidence" value="ECO:0007669"/>
    <property type="project" value="TreeGrafter"/>
</dbReference>
<organism evidence="5 6">
    <name type="scientific">Demequina activiva</name>
    <dbReference type="NCBI Taxonomy" id="1582364"/>
    <lineage>
        <taxon>Bacteria</taxon>
        <taxon>Bacillati</taxon>
        <taxon>Actinomycetota</taxon>
        <taxon>Actinomycetes</taxon>
        <taxon>Micrococcales</taxon>
        <taxon>Demequinaceae</taxon>
        <taxon>Demequina</taxon>
    </lineage>
</organism>
<evidence type="ECO:0000256" key="1">
    <source>
        <dbReference type="ARBA" id="ARBA00007274"/>
    </source>
</evidence>
<accession>A0A919Q4N7</accession>
<comment type="caution">
    <text evidence="5">The sequence shown here is derived from an EMBL/GenBank/DDBJ whole genome shotgun (WGS) entry which is preliminary data.</text>
</comment>
<dbReference type="InterPro" id="IPR051159">
    <property type="entry name" value="Hexapeptide_acetyltransf"/>
</dbReference>
<keyword evidence="3" id="KW-0677">Repeat</keyword>